<dbReference type="InterPro" id="IPR007410">
    <property type="entry name" value="LpqE-like"/>
</dbReference>
<reference evidence="1" key="1">
    <citation type="submission" date="2022-08" db="EMBL/GenBank/DDBJ databases">
        <title>Whole genome sequencing of non-tuberculosis mycobacteria type-strains.</title>
        <authorList>
            <person name="Igarashi Y."/>
            <person name="Osugi A."/>
            <person name="Mitarai S."/>
        </authorList>
    </citation>
    <scope>NUCLEOTIDE SEQUENCE</scope>
    <source>
        <strain evidence="1">DSM 45127</strain>
    </source>
</reference>
<dbReference type="Gene3D" id="2.60.40.1890">
    <property type="entry name" value="PCu(A)C copper chaperone"/>
    <property type="match status" value="1"/>
</dbReference>
<organism evidence="1 2">
    <name type="scientific">Mycobacterium paraterrae</name>
    <dbReference type="NCBI Taxonomy" id="577492"/>
    <lineage>
        <taxon>Bacteria</taxon>
        <taxon>Bacillati</taxon>
        <taxon>Actinomycetota</taxon>
        <taxon>Actinomycetes</taxon>
        <taxon>Mycobacteriales</taxon>
        <taxon>Mycobacteriaceae</taxon>
        <taxon>Mycobacterium</taxon>
    </lineage>
</organism>
<sequence>MIGAVALAGCGAGQISQTAMQQSAVDGNQATVKNVALRNVHIRAVQTGDYLRPGTNVDLVLVAVNQSPDITDKLVGITTDIGKVTVTGDPTLRPSGVLFVGQNGQSKKADDAVESGDAVKATIALSKPITNGPNYNVTFNFEKAGSVSVAVPISAPEGANL</sequence>
<evidence type="ECO:0008006" key="3">
    <source>
        <dbReference type="Google" id="ProtNLM"/>
    </source>
</evidence>
<evidence type="ECO:0000313" key="2">
    <source>
        <dbReference type="Proteomes" id="UP001055336"/>
    </source>
</evidence>
<dbReference type="Pfam" id="PF04314">
    <property type="entry name" value="PCuAC"/>
    <property type="match status" value="1"/>
</dbReference>
<name>A0ABY3VWY8_9MYCO</name>
<gene>
    <name evidence="1" type="ORF">MKK62_02300</name>
</gene>
<accession>A0ABY3VWY8</accession>
<evidence type="ECO:0000313" key="1">
    <source>
        <dbReference type="EMBL" id="UMB72082.1"/>
    </source>
</evidence>
<protein>
    <recommendedName>
        <fullName evidence="3">Lipoprotein LpqE</fullName>
    </recommendedName>
</protein>
<dbReference type="EMBL" id="CP092488">
    <property type="protein sequence ID" value="UMB72082.1"/>
    <property type="molecule type" value="Genomic_DNA"/>
</dbReference>
<proteinExistence type="predicted"/>
<dbReference type="Proteomes" id="UP001055336">
    <property type="component" value="Chromosome"/>
</dbReference>
<dbReference type="InterPro" id="IPR036182">
    <property type="entry name" value="PCuAC_sf"/>
</dbReference>
<keyword evidence="2" id="KW-1185">Reference proteome</keyword>